<dbReference type="InterPro" id="IPR014721">
    <property type="entry name" value="Ribsml_uS5_D2-typ_fold_subgr"/>
</dbReference>
<dbReference type="GO" id="GO:0005737">
    <property type="term" value="C:cytoplasm"/>
    <property type="evidence" value="ECO:0007669"/>
    <property type="project" value="UniProtKB-ARBA"/>
</dbReference>
<dbReference type="SUPFAM" id="SSF54211">
    <property type="entry name" value="Ribosomal protein S5 domain 2-like"/>
    <property type="match status" value="1"/>
</dbReference>
<organism evidence="9 10">
    <name type="scientific">candidate division WWE3 bacterium CG_4_9_14_0_2_um_filter_48_10</name>
    <dbReference type="NCBI Taxonomy" id="1975078"/>
    <lineage>
        <taxon>Bacteria</taxon>
        <taxon>Katanobacteria</taxon>
    </lineage>
</organism>
<accession>A0A2M8EJR8</accession>
<dbReference type="EMBL" id="PFSK01000014">
    <property type="protein sequence ID" value="PJC22986.1"/>
    <property type="molecule type" value="Genomic_DNA"/>
</dbReference>
<dbReference type="InterPro" id="IPR018192">
    <property type="entry name" value="Ribosomal_uS5_N_CS"/>
</dbReference>
<proteinExistence type="inferred from homology"/>
<keyword evidence="2 6" id="KW-0689">Ribosomal protein</keyword>
<dbReference type="Pfam" id="PF00333">
    <property type="entry name" value="Ribosomal_S5"/>
    <property type="match status" value="1"/>
</dbReference>
<dbReference type="PANTHER" id="PTHR48277">
    <property type="entry name" value="MITOCHONDRIAL RIBOSOMAL PROTEIN S5"/>
    <property type="match status" value="1"/>
</dbReference>
<dbReference type="PROSITE" id="PS00585">
    <property type="entry name" value="RIBOSOMAL_S5"/>
    <property type="match status" value="1"/>
</dbReference>
<sequence length="150" mass="15893">MAEGVMGQKLQEKVLMVNRVAKKIKGGERRGFTALVAVGDGCGKVGIGYGRAQDLRVAIEKGRRQAKVKMFAVPISGTTIPHRVEVKEGAVKIILKPAPRGAGLIAGGVIRDLLELAGYGDVSAKMLGTRNRMANVKATVTALRGMRNEA</sequence>
<gene>
    <name evidence="9" type="primary">rpsE</name>
    <name evidence="9" type="ORF">CO059_01225</name>
</gene>
<protein>
    <recommendedName>
        <fullName evidence="4">Small ribosomal subunit protein uS5</fullName>
    </recommendedName>
    <alternativeName>
        <fullName evidence="5">30S ribosomal protein S5</fullName>
    </alternativeName>
</protein>
<dbReference type="Gene3D" id="3.30.160.20">
    <property type="match status" value="1"/>
</dbReference>
<evidence type="ECO:0000256" key="1">
    <source>
        <dbReference type="ARBA" id="ARBA00008945"/>
    </source>
</evidence>
<evidence type="ECO:0000256" key="2">
    <source>
        <dbReference type="ARBA" id="ARBA00022980"/>
    </source>
</evidence>
<evidence type="ECO:0000256" key="5">
    <source>
        <dbReference type="ARBA" id="ARBA00035519"/>
    </source>
</evidence>
<dbReference type="Pfam" id="PF03719">
    <property type="entry name" value="Ribosomal_S5_C"/>
    <property type="match status" value="1"/>
</dbReference>
<dbReference type="PROSITE" id="PS50881">
    <property type="entry name" value="S5_DSRBD"/>
    <property type="match status" value="1"/>
</dbReference>
<dbReference type="FunFam" id="3.30.230.10:FF:000002">
    <property type="entry name" value="30S ribosomal protein S5"/>
    <property type="match status" value="1"/>
</dbReference>
<comment type="similarity">
    <text evidence="1 7">Belongs to the universal ribosomal protein uS5 family.</text>
</comment>
<reference evidence="10" key="1">
    <citation type="submission" date="2017-09" db="EMBL/GenBank/DDBJ databases">
        <title>Depth-based differentiation of microbial function through sediment-hosted aquifers and enrichment of novel symbionts in the deep terrestrial subsurface.</title>
        <authorList>
            <person name="Probst A.J."/>
            <person name="Ladd B."/>
            <person name="Jarett J.K."/>
            <person name="Geller-Mcgrath D.E."/>
            <person name="Sieber C.M.K."/>
            <person name="Emerson J.B."/>
            <person name="Anantharaman K."/>
            <person name="Thomas B.C."/>
            <person name="Malmstrom R."/>
            <person name="Stieglmeier M."/>
            <person name="Klingl A."/>
            <person name="Woyke T."/>
            <person name="Ryan C.M."/>
            <person name="Banfield J.F."/>
        </authorList>
    </citation>
    <scope>NUCLEOTIDE SEQUENCE [LARGE SCALE GENOMIC DNA]</scope>
</reference>
<dbReference type="GO" id="GO:0003735">
    <property type="term" value="F:structural constituent of ribosome"/>
    <property type="evidence" value="ECO:0007669"/>
    <property type="project" value="UniProtKB-UniRule"/>
</dbReference>
<evidence type="ECO:0000313" key="9">
    <source>
        <dbReference type="EMBL" id="PJC22986.1"/>
    </source>
</evidence>
<feature type="domain" description="S5 DRBM" evidence="8">
    <location>
        <begin position="10"/>
        <end position="73"/>
    </location>
</feature>
<evidence type="ECO:0000259" key="8">
    <source>
        <dbReference type="PROSITE" id="PS50881"/>
    </source>
</evidence>
<dbReference type="GO" id="GO:0003723">
    <property type="term" value="F:RNA binding"/>
    <property type="evidence" value="ECO:0007669"/>
    <property type="project" value="InterPro"/>
</dbReference>
<keyword evidence="3 6" id="KW-0687">Ribonucleoprotein</keyword>
<comment type="caution">
    <text evidence="9">The sequence shown here is derived from an EMBL/GenBank/DDBJ whole genome shotgun (WGS) entry which is preliminary data.</text>
</comment>
<dbReference type="PANTHER" id="PTHR48277:SF1">
    <property type="entry name" value="MITOCHONDRIAL RIBOSOMAL PROTEIN S5"/>
    <property type="match status" value="1"/>
</dbReference>
<evidence type="ECO:0000256" key="4">
    <source>
        <dbReference type="ARBA" id="ARBA00035255"/>
    </source>
</evidence>
<dbReference type="SUPFAM" id="SSF54768">
    <property type="entry name" value="dsRNA-binding domain-like"/>
    <property type="match status" value="1"/>
</dbReference>
<dbReference type="InterPro" id="IPR005324">
    <property type="entry name" value="Ribosomal_uS5_C"/>
</dbReference>
<dbReference type="GO" id="GO:1990904">
    <property type="term" value="C:ribonucleoprotein complex"/>
    <property type="evidence" value="ECO:0007669"/>
    <property type="project" value="UniProtKB-UniRule"/>
</dbReference>
<dbReference type="AlphaFoldDB" id="A0A2M8EJR8"/>
<name>A0A2M8EJR8_UNCKA</name>
<dbReference type="Gene3D" id="3.30.230.10">
    <property type="match status" value="1"/>
</dbReference>
<dbReference type="Proteomes" id="UP000228781">
    <property type="component" value="Unassembled WGS sequence"/>
</dbReference>
<evidence type="ECO:0000256" key="7">
    <source>
        <dbReference type="RuleBase" id="RU003823"/>
    </source>
</evidence>
<dbReference type="InterPro" id="IPR013810">
    <property type="entry name" value="Ribosomal_uS5_N"/>
</dbReference>
<evidence type="ECO:0000313" key="10">
    <source>
        <dbReference type="Proteomes" id="UP000228781"/>
    </source>
</evidence>
<dbReference type="GO" id="GO:0006412">
    <property type="term" value="P:translation"/>
    <property type="evidence" value="ECO:0007669"/>
    <property type="project" value="InterPro"/>
</dbReference>
<dbReference type="InterPro" id="IPR020568">
    <property type="entry name" value="Ribosomal_Su5_D2-typ_SF"/>
</dbReference>
<dbReference type="GO" id="GO:0005840">
    <property type="term" value="C:ribosome"/>
    <property type="evidence" value="ECO:0007669"/>
    <property type="project" value="UniProtKB-KW"/>
</dbReference>
<dbReference type="InterPro" id="IPR000851">
    <property type="entry name" value="Ribosomal_uS5"/>
</dbReference>
<evidence type="ECO:0000256" key="3">
    <source>
        <dbReference type="ARBA" id="ARBA00023274"/>
    </source>
</evidence>
<evidence type="ECO:0000256" key="6">
    <source>
        <dbReference type="PROSITE-ProRule" id="PRU00268"/>
    </source>
</evidence>